<dbReference type="CDD" id="cd17982">
    <property type="entry name" value="DEXHc_DHX37"/>
    <property type="match status" value="1"/>
</dbReference>
<dbReference type="Gene3D" id="3.40.50.300">
    <property type="entry name" value="P-loop containing nucleotide triphosphate hydrolases"/>
    <property type="match status" value="2"/>
</dbReference>
<dbReference type="PROSITE" id="PS51192">
    <property type="entry name" value="HELICASE_ATP_BIND_1"/>
    <property type="match status" value="1"/>
</dbReference>
<dbReference type="CDD" id="cd18791">
    <property type="entry name" value="SF2_C_RHA"/>
    <property type="match status" value="1"/>
</dbReference>
<dbReference type="Pfam" id="PF00271">
    <property type="entry name" value="Helicase_C"/>
    <property type="match status" value="1"/>
</dbReference>
<sequence length="1233" mass="136723">MPKFVPRQRKHKARERQKQNGHSTGGDANAVELLPESKDDREKRRNQLQEELRAQQPQSKISAKKQKRLNKYIDTKLRKEENQELIKKLAAQKVDTSLFRSSKKLGRVSESKREALSRALQERNAGIDIEKNNQLLYQTSKVISDASDTSSDEDDGGSNVATFSKKESVKAISPEPSTQPNATGPAFGSGLKRPLALDSLGKPIIKKRRRTQLAPVVIKIESEEEWEGFSDNTNIDGNEDSTSDSLQSYMQEDSDDIGSTEANSAVTSEESEDEFGDKDREEDKAKKERSSAFRAWATKQRNEVLGFQPSLAINDAASATSKPIEFKPRPAESDPLPAELETRASTNEARQAYSVQVSRTPEIQDARMALPVVTEEQKIMEAIHNNDIVVIWGATGSGKTTQVPQFLFEAGYGDPKGPTPGMIGVTQPRRVAAVSMSKRVGDELCDLKSRVSYQIRFDSSVSSKTAIKFMTDGVLLREIANDFALTKYSAVIIDEAHERSVNTDILIGMMSRIVDLRSTMSKEDPKFQPLKLIIMSATLRISDFTENSTLFRKGSPPLVQAEGRQYPVTIHFARRTQRDYVSEAFHKISRGHKRLPPGGMLVFLTGLNEIMDLSRRLKKAFQSSSQREVVGPQIRVSAAEASVETEDVDFGDYQDKGLDDDASEDDLDSVRVDEEEEDQEFDIGETPDGISSVSVLPLYSQLPTTQQLRVFEPPPEGSRLIVLATNVAETSLTIPGIRYVFDCGRSKEKKYDEITGVQSFEVGWISKASASQRTGRAGRTGPGHCYRLYSSAVYERDFEEYKAPELLRTPIEGIVLQLKSMDLQHVVNFPFPTPPDRQSLAKAEKLLTHLGAISDEGKITHTGRELSLYPLSPRFSRILLLGQSYGLTSYTIALVAALAVPDIFIPENQLALSDLDETPARNASPSDSDTETPTIATDADNTTQEREQRRKAYSIAHATLSHQSRTSDALKLLTTLCAYAHTSPSSHIEFCTSHFLREKGLQEASQLRQQLHSLILTNKPALGLGKYEEKLSQPKPKELELLKQITAAGFIDHIAIRADLSPDPPETARKPKRATEVPYLTLFPSHEGPVPPATTTTQDENEAQKLKFVYVHPSSVLARRDVKAMPTYLVYATLQRSSSTVPGKLARVRMHPLTEVSGRQLVALAKGTPLLDWGKPVGRVDALEPVEGKERRECTVVPSLVGRKGTLGWPLPGTRVVQRKEGGRGWVVEKVVG</sequence>
<feature type="domain" description="Helicase C-terminal" evidence="10">
    <location>
        <begin position="580"/>
        <end position="822"/>
    </location>
</feature>
<evidence type="ECO:0000256" key="6">
    <source>
        <dbReference type="ARBA" id="ARBA00022840"/>
    </source>
</evidence>
<accession>A0A6A6HLH2</accession>
<dbReference type="SUPFAM" id="SSF52540">
    <property type="entry name" value="P-loop containing nucleoside triphosphate hydrolases"/>
    <property type="match status" value="1"/>
</dbReference>
<feature type="compositionally biased region" description="Polar residues" evidence="8">
    <location>
        <begin position="921"/>
        <end position="942"/>
    </location>
</feature>
<dbReference type="SMART" id="SM00487">
    <property type="entry name" value="DEXDc"/>
    <property type="match status" value="1"/>
</dbReference>
<dbReference type="InterPro" id="IPR001650">
    <property type="entry name" value="Helicase_C-like"/>
</dbReference>
<evidence type="ECO:0000256" key="8">
    <source>
        <dbReference type="SAM" id="MobiDB-lite"/>
    </source>
</evidence>
<dbReference type="Pfam" id="PF21010">
    <property type="entry name" value="HA2_C"/>
    <property type="match status" value="1"/>
</dbReference>
<evidence type="ECO:0000259" key="10">
    <source>
        <dbReference type="PROSITE" id="PS51194"/>
    </source>
</evidence>
<dbReference type="GO" id="GO:0000462">
    <property type="term" value="P:maturation of SSU-rRNA from tricistronic rRNA transcript (SSU-rRNA, 5.8S rRNA, LSU-rRNA)"/>
    <property type="evidence" value="ECO:0007669"/>
    <property type="project" value="TreeGrafter"/>
</dbReference>
<dbReference type="InterPro" id="IPR014001">
    <property type="entry name" value="Helicase_ATP-bd"/>
</dbReference>
<evidence type="ECO:0000256" key="3">
    <source>
        <dbReference type="ARBA" id="ARBA00022741"/>
    </source>
</evidence>
<dbReference type="GO" id="GO:0003723">
    <property type="term" value="F:RNA binding"/>
    <property type="evidence" value="ECO:0007669"/>
    <property type="project" value="TreeGrafter"/>
</dbReference>
<feature type="compositionally biased region" description="Acidic residues" evidence="8">
    <location>
        <begin position="660"/>
        <end position="685"/>
    </location>
</feature>
<dbReference type="InterPro" id="IPR007502">
    <property type="entry name" value="Helicase-assoc_dom"/>
</dbReference>
<feature type="region of interest" description="Disordered" evidence="8">
    <location>
        <begin position="216"/>
        <end position="292"/>
    </location>
</feature>
<evidence type="ECO:0000256" key="1">
    <source>
        <dbReference type="ARBA" id="ARBA00008792"/>
    </source>
</evidence>
<comment type="catalytic activity">
    <reaction evidence="7">
        <text>ATP + H2O = ADP + phosphate + H(+)</text>
        <dbReference type="Rhea" id="RHEA:13065"/>
        <dbReference type="ChEBI" id="CHEBI:15377"/>
        <dbReference type="ChEBI" id="CHEBI:15378"/>
        <dbReference type="ChEBI" id="CHEBI:30616"/>
        <dbReference type="ChEBI" id="CHEBI:43474"/>
        <dbReference type="ChEBI" id="CHEBI:456216"/>
        <dbReference type="EC" id="3.6.4.13"/>
    </reaction>
</comment>
<evidence type="ECO:0000313" key="12">
    <source>
        <dbReference type="Proteomes" id="UP000800092"/>
    </source>
</evidence>
<dbReference type="InterPro" id="IPR027417">
    <property type="entry name" value="P-loop_NTPase"/>
</dbReference>
<gene>
    <name evidence="11" type="ORF">EV356DRAFT_440381</name>
</gene>
<evidence type="ECO:0000256" key="5">
    <source>
        <dbReference type="ARBA" id="ARBA00022806"/>
    </source>
</evidence>
<dbReference type="AlphaFoldDB" id="A0A6A6HLH2"/>
<evidence type="ECO:0000256" key="2">
    <source>
        <dbReference type="ARBA" id="ARBA00012552"/>
    </source>
</evidence>
<dbReference type="PROSITE" id="PS00690">
    <property type="entry name" value="DEAH_ATP_HELICASE"/>
    <property type="match status" value="1"/>
</dbReference>
<dbReference type="OrthoDB" id="10253254at2759"/>
<protein>
    <recommendedName>
        <fullName evidence="2">RNA helicase</fullName>
        <ecNumber evidence="2">3.6.4.13</ecNumber>
    </recommendedName>
</protein>
<evidence type="ECO:0000259" key="9">
    <source>
        <dbReference type="PROSITE" id="PS51192"/>
    </source>
</evidence>
<keyword evidence="6" id="KW-0067">ATP-binding</keyword>
<dbReference type="InterPro" id="IPR011709">
    <property type="entry name" value="DEAD-box_helicase_OB_fold"/>
</dbReference>
<reference evidence="11" key="1">
    <citation type="journal article" date="2020" name="Stud. Mycol.">
        <title>101 Dothideomycetes genomes: a test case for predicting lifestyles and emergence of pathogens.</title>
        <authorList>
            <person name="Haridas S."/>
            <person name="Albert R."/>
            <person name="Binder M."/>
            <person name="Bloem J."/>
            <person name="Labutti K."/>
            <person name="Salamov A."/>
            <person name="Andreopoulos B."/>
            <person name="Baker S."/>
            <person name="Barry K."/>
            <person name="Bills G."/>
            <person name="Bluhm B."/>
            <person name="Cannon C."/>
            <person name="Castanera R."/>
            <person name="Culley D."/>
            <person name="Daum C."/>
            <person name="Ezra D."/>
            <person name="Gonzalez J."/>
            <person name="Henrissat B."/>
            <person name="Kuo A."/>
            <person name="Liang C."/>
            <person name="Lipzen A."/>
            <person name="Lutzoni F."/>
            <person name="Magnuson J."/>
            <person name="Mondo S."/>
            <person name="Nolan M."/>
            <person name="Ohm R."/>
            <person name="Pangilinan J."/>
            <person name="Park H.-J."/>
            <person name="Ramirez L."/>
            <person name="Alfaro M."/>
            <person name="Sun H."/>
            <person name="Tritt A."/>
            <person name="Yoshinaga Y."/>
            <person name="Zwiers L.-H."/>
            <person name="Turgeon B."/>
            <person name="Goodwin S."/>
            <person name="Spatafora J."/>
            <person name="Crous P."/>
            <person name="Grigoriev I."/>
        </authorList>
    </citation>
    <scope>NUCLEOTIDE SEQUENCE</scope>
    <source>
        <strain evidence="11">Tuck. ex Michener</strain>
    </source>
</reference>
<dbReference type="EMBL" id="ML991776">
    <property type="protein sequence ID" value="KAF2238320.1"/>
    <property type="molecule type" value="Genomic_DNA"/>
</dbReference>
<dbReference type="Pfam" id="PF07717">
    <property type="entry name" value="OB_NTP_bind"/>
    <property type="match status" value="1"/>
</dbReference>
<keyword evidence="3" id="KW-0547">Nucleotide-binding</keyword>
<keyword evidence="4" id="KW-0378">Hydrolase</keyword>
<comment type="similarity">
    <text evidence="1">Belongs to the DEAD box helicase family. DEAH subfamily.</text>
</comment>
<dbReference type="InterPro" id="IPR048333">
    <property type="entry name" value="HA2_WH"/>
</dbReference>
<dbReference type="PANTHER" id="PTHR18934:SF99">
    <property type="entry name" value="ATP-DEPENDENT RNA HELICASE DHX37-RELATED"/>
    <property type="match status" value="1"/>
</dbReference>
<dbReference type="SMART" id="SM00490">
    <property type="entry name" value="HELICc"/>
    <property type="match status" value="1"/>
</dbReference>
<dbReference type="GO" id="GO:0003724">
    <property type="term" value="F:RNA helicase activity"/>
    <property type="evidence" value="ECO:0007669"/>
    <property type="project" value="UniProtKB-EC"/>
</dbReference>
<dbReference type="GO" id="GO:0016787">
    <property type="term" value="F:hydrolase activity"/>
    <property type="evidence" value="ECO:0007669"/>
    <property type="project" value="UniProtKB-KW"/>
</dbReference>
<dbReference type="GO" id="GO:0005524">
    <property type="term" value="F:ATP binding"/>
    <property type="evidence" value="ECO:0007669"/>
    <property type="project" value="UniProtKB-KW"/>
</dbReference>
<dbReference type="FunFam" id="3.40.50.300:FF:000637">
    <property type="entry name" value="ATP-dependent RNA helicase DHX37/DHR1"/>
    <property type="match status" value="1"/>
</dbReference>
<dbReference type="GO" id="GO:1990904">
    <property type="term" value="C:ribonucleoprotein complex"/>
    <property type="evidence" value="ECO:0007669"/>
    <property type="project" value="UniProtKB-ARBA"/>
</dbReference>
<feature type="compositionally biased region" description="Basic and acidic residues" evidence="8">
    <location>
        <begin position="35"/>
        <end position="53"/>
    </location>
</feature>
<dbReference type="InterPro" id="IPR002464">
    <property type="entry name" value="DNA/RNA_helicase_DEAH_CS"/>
</dbReference>
<evidence type="ECO:0000256" key="7">
    <source>
        <dbReference type="ARBA" id="ARBA00047984"/>
    </source>
</evidence>
<evidence type="ECO:0000256" key="4">
    <source>
        <dbReference type="ARBA" id="ARBA00022801"/>
    </source>
</evidence>
<dbReference type="Gene3D" id="1.20.120.1080">
    <property type="match status" value="1"/>
</dbReference>
<dbReference type="InterPro" id="IPR011545">
    <property type="entry name" value="DEAD/DEAH_box_helicase_dom"/>
</dbReference>
<dbReference type="SMART" id="SM00847">
    <property type="entry name" value="HA2"/>
    <property type="match status" value="1"/>
</dbReference>
<dbReference type="PANTHER" id="PTHR18934">
    <property type="entry name" value="ATP-DEPENDENT RNA HELICASE"/>
    <property type="match status" value="1"/>
</dbReference>
<keyword evidence="12" id="KW-1185">Reference proteome</keyword>
<feature type="region of interest" description="Disordered" evidence="8">
    <location>
        <begin position="645"/>
        <end position="686"/>
    </location>
</feature>
<evidence type="ECO:0000313" key="11">
    <source>
        <dbReference type="EMBL" id="KAF2238320.1"/>
    </source>
</evidence>
<feature type="region of interest" description="Disordered" evidence="8">
    <location>
        <begin position="1"/>
        <end position="67"/>
    </location>
</feature>
<dbReference type="Pfam" id="PF00270">
    <property type="entry name" value="DEAD"/>
    <property type="match status" value="1"/>
</dbReference>
<keyword evidence="5 11" id="KW-0347">Helicase</keyword>
<name>A0A6A6HLH2_VIRVR</name>
<proteinExistence type="inferred from homology"/>
<feature type="compositionally biased region" description="Basic and acidic residues" evidence="8">
    <location>
        <begin position="277"/>
        <end position="291"/>
    </location>
</feature>
<dbReference type="GO" id="GO:0005730">
    <property type="term" value="C:nucleolus"/>
    <property type="evidence" value="ECO:0007669"/>
    <property type="project" value="TreeGrafter"/>
</dbReference>
<feature type="compositionally biased region" description="Basic residues" evidence="8">
    <location>
        <begin position="1"/>
        <end position="15"/>
    </location>
</feature>
<dbReference type="PROSITE" id="PS51194">
    <property type="entry name" value="HELICASE_CTER"/>
    <property type="match status" value="1"/>
</dbReference>
<feature type="domain" description="Helicase ATP-binding" evidence="9">
    <location>
        <begin position="380"/>
        <end position="557"/>
    </location>
</feature>
<feature type="region of interest" description="Disordered" evidence="8">
    <location>
        <begin position="916"/>
        <end position="951"/>
    </location>
</feature>
<dbReference type="EC" id="3.6.4.13" evidence="2"/>
<organism evidence="11 12">
    <name type="scientific">Viridothelium virens</name>
    <name type="common">Speckled blister lichen</name>
    <name type="synonym">Trypethelium virens</name>
    <dbReference type="NCBI Taxonomy" id="1048519"/>
    <lineage>
        <taxon>Eukaryota</taxon>
        <taxon>Fungi</taxon>
        <taxon>Dikarya</taxon>
        <taxon>Ascomycota</taxon>
        <taxon>Pezizomycotina</taxon>
        <taxon>Dothideomycetes</taxon>
        <taxon>Dothideomycetes incertae sedis</taxon>
        <taxon>Trypetheliales</taxon>
        <taxon>Trypetheliaceae</taxon>
        <taxon>Viridothelium</taxon>
    </lineage>
</organism>
<dbReference type="Pfam" id="PF04408">
    <property type="entry name" value="WHD_HA2"/>
    <property type="match status" value="1"/>
</dbReference>
<feature type="region of interest" description="Disordered" evidence="8">
    <location>
        <begin position="144"/>
        <end position="194"/>
    </location>
</feature>
<dbReference type="Proteomes" id="UP000800092">
    <property type="component" value="Unassembled WGS sequence"/>
</dbReference>